<dbReference type="EMBL" id="AOKF01004112">
    <property type="protein sequence ID" value="EPN26548.1"/>
    <property type="molecule type" value="Genomic_DNA"/>
</dbReference>
<dbReference type="Pfam" id="PF11033">
    <property type="entry name" value="ComJ"/>
    <property type="match status" value="1"/>
</dbReference>
<dbReference type="Gene3D" id="2.60.34.30">
    <property type="entry name" value="Competence, DNA-entry nuclease inhibitor, ComJ"/>
    <property type="match status" value="1"/>
</dbReference>
<evidence type="ECO:0008006" key="3">
    <source>
        <dbReference type="Google" id="ProtNLM"/>
    </source>
</evidence>
<dbReference type="Proteomes" id="UP000018849">
    <property type="component" value="Unassembled WGS sequence"/>
</dbReference>
<comment type="caution">
    <text evidence="1">The sequence shown here is derived from an EMBL/GenBank/DDBJ whole genome shotgun (WGS) entry which is preliminary data.</text>
</comment>
<protein>
    <recommendedName>
        <fullName evidence="3">Competence protein J (ComJ)</fullName>
    </recommendedName>
</protein>
<organism evidence="1 2">
    <name type="scientific">Pseudomonas syringae pv. actinidiae ICMP 19096</name>
    <dbReference type="NCBI Taxonomy" id="1194405"/>
    <lineage>
        <taxon>Bacteria</taxon>
        <taxon>Pseudomonadati</taxon>
        <taxon>Pseudomonadota</taxon>
        <taxon>Gammaproteobacteria</taxon>
        <taxon>Pseudomonadales</taxon>
        <taxon>Pseudomonadaceae</taxon>
        <taxon>Pseudomonas</taxon>
        <taxon>Pseudomonas syringae</taxon>
    </lineage>
</organism>
<name>A0A656JI57_PSESF</name>
<accession>A0A656JI57</accession>
<reference evidence="1 2" key="1">
    <citation type="journal article" date="2013" name="PLoS Pathog.">
        <title>Genomic analysis of the Kiwifruit pathogen Pseudomonas syringae pv. actinidiae provides insight into the origins of an emergent plant disease.</title>
        <authorList>
            <person name="McCann H.C."/>
            <person name="Rikkerink E.H."/>
            <person name="Bertels F."/>
            <person name="Fiers M."/>
            <person name="Lu A."/>
            <person name="Rees-George J."/>
            <person name="Andersen M.T."/>
            <person name="Gleave A.P."/>
            <person name="Haubold B."/>
            <person name="Wohlers M.W."/>
            <person name="Guttman D.S."/>
            <person name="Wang P.W."/>
            <person name="Straub C."/>
            <person name="Vanneste J.L."/>
            <person name="Rainey P.B."/>
            <person name="Templeton M.D."/>
        </authorList>
    </citation>
    <scope>NUCLEOTIDE SEQUENCE [LARGE SCALE GENOMIC DNA]</scope>
    <source>
        <strain evidence="1 2">ICMP 19096</strain>
    </source>
</reference>
<proteinExistence type="predicted"/>
<dbReference type="InterPro" id="IPR020354">
    <property type="entry name" value="Competence_nuclease_inhibitor"/>
</dbReference>
<dbReference type="InterPro" id="IPR038691">
    <property type="entry name" value="ComJ_sf"/>
</dbReference>
<evidence type="ECO:0000313" key="1">
    <source>
        <dbReference type="EMBL" id="EPN26548.1"/>
    </source>
</evidence>
<evidence type="ECO:0000313" key="2">
    <source>
        <dbReference type="Proteomes" id="UP000018849"/>
    </source>
</evidence>
<gene>
    <name evidence="1" type="ORF">A245_48050</name>
</gene>
<dbReference type="AlphaFoldDB" id="A0A656JI57"/>
<sequence>MAIFEENVYLSYSQLCVFLSSLDQPYNDWSDLSYAQGFSWRVGSASFRLLVEEGDHKVNIFINEEVPLLMPGVVRAFMVPFTVKGKNIEIGSVSDAISLELPEGDYALCVEFFSPVLNGINEVNIRFNKGSCGFEILRADTEISDRDDFDINANPAT</sequence>